<dbReference type="InterPro" id="IPR007227">
    <property type="entry name" value="Cell_shape_determining_MreD"/>
</dbReference>
<keyword evidence="3" id="KW-1003">Cell membrane</keyword>
<keyword evidence="7 8" id="KW-0472">Membrane</keyword>
<proteinExistence type="inferred from homology"/>
<evidence type="ECO:0000256" key="3">
    <source>
        <dbReference type="ARBA" id="ARBA00022475"/>
    </source>
</evidence>
<evidence type="ECO:0000256" key="6">
    <source>
        <dbReference type="ARBA" id="ARBA00022989"/>
    </source>
</evidence>
<evidence type="ECO:0000256" key="5">
    <source>
        <dbReference type="ARBA" id="ARBA00022960"/>
    </source>
</evidence>
<sequence>MQKFYLPLFLLALVVLEGVALDFIPNISVLDDLLVIPHWLLVFLVMVAVFYDQENTYFSIVNAILFGLLIDVVYTSVIGVYMFVYALTIYLIHGLSKLLHTNYFVVLLMTIIAVGIADIGIYFIYFFIGTMDIFWEEYMMTRLIPTILANILFFLICYPIVKRKLVKWSIVQFDRKK</sequence>
<feature type="transmembrane region" description="Helical" evidence="8">
    <location>
        <begin position="36"/>
        <end position="51"/>
    </location>
</feature>
<dbReference type="NCBIfam" id="TIGR03426">
    <property type="entry name" value="shape_MreD"/>
    <property type="match status" value="1"/>
</dbReference>
<evidence type="ECO:0000256" key="8">
    <source>
        <dbReference type="SAM" id="Phobius"/>
    </source>
</evidence>
<evidence type="ECO:0000256" key="7">
    <source>
        <dbReference type="ARBA" id="ARBA00023136"/>
    </source>
</evidence>
<evidence type="ECO:0000256" key="1">
    <source>
        <dbReference type="ARBA" id="ARBA00004651"/>
    </source>
</evidence>
<dbReference type="EMBL" id="WJNG01000007">
    <property type="protein sequence ID" value="MRH42977.1"/>
    <property type="molecule type" value="Genomic_DNA"/>
</dbReference>
<reference evidence="9" key="1">
    <citation type="submission" date="2019-11" db="EMBL/GenBank/DDBJ databases">
        <authorList>
            <person name="Li J."/>
        </authorList>
    </citation>
    <scope>NUCLEOTIDE SEQUENCE</scope>
    <source>
        <strain evidence="9">B6B</strain>
    </source>
</reference>
<name>A0A6A8DJ42_9BACI</name>
<evidence type="ECO:0000256" key="2">
    <source>
        <dbReference type="ARBA" id="ARBA00007776"/>
    </source>
</evidence>
<keyword evidence="10" id="KW-1185">Reference proteome</keyword>
<dbReference type="Pfam" id="PF04093">
    <property type="entry name" value="MreD"/>
    <property type="match status" value="1"/>
</dbReference>
<comment type="similarity">
    <text evidence="2">Belongs to the MreD family.</text>
</comment>
<dbReference type="OrthoDB" id="1653857at2"/>
<dbReference type="Proteomes" id="UP000799092">
    <property type="component" value="Unassembled WGS sequence"/>
</dbReference>
<evidence type="ECO:0000313" key="9">
    <source>
        <dbReference type="EMBL" id="MRH42977.1"/>
    </source>
</evidence>
<keyword evidence="5" id="KW-0133">Cell shape</keyword>
<organism evidence="9 10">
    <name type="scientific">Aquibacillus halophilus</name>
    <dbReference type="NCBI Taxonomy" id="930132"/>
    <lineage>
        <taxon>Bacteria</taxon>
        <taxon>Bacillati</taxon>
        <taxon>Bacillota</taxon>
        <taxon>Bacilli</taxon>
        <taxon>Bacillales</taxon>
        <taxon>Bacillaceae</taxon>
        <taxon>Aquibacillus</taxon>
    </lineage>
</organism>
<evidence type="ECO:0000256" key="4">
    <source>
        <dbReference type="ARBA" id="ARBA00022692"/>
    </source>
</evidence>
<keyword evidence="4 8" id="KW-0812">Transmembrane</keyword>
<feature type="transmembrane region" description="Helical" evidence="8">
    <location>
        <begin position="104"/>
        <end position="128"/>
    </location>
</feature>
<accession>A0A6A8DJ42</accession>
<feature type="transmembrane region" description="Helical" evidence="8">
    <location>
        <begin position="140"/>
        <end position="161"/>
    </location>
</feature>
<protein>
    <submittedName>
        <fullName evidence="9">Rod shape-determining protein MreD</fullName>
    </submittedName>
</protein>
<keyword evidence="6 8" id="KW-1133">Transmembrane helix</keyword>
<gene>
    <name evidence="9" type="primary">mreD</name>
    <name evidence="9" type="ORF">GH741_09795</name>
</gene>
<comment type="caution">
    <text evidence="9">The sequence shown here is derived from an EMBL/GenBank/DDBJ whole genome shotgun (WGS) entry which is preliminary data.</text>
</comment>
<feature type="transmembrane region" description="Helical" evidence="8">
    <location>
        <begin position="63"/>
        <end position="92"/>
    </location>
</feature>
<dbReference type="GO" id="GO:0008360">
    <property type="term" value="P:regulation of cell shape"/>
    <property type="evidence" value="ECO:0007669"/>
    <property type="project" value="UniProtKB-KW"/>
</dbReference>
<evidence type="ECO:0000313" key="10">
    <source>
        <dbReference type="Proteomes" id="UP000799092"/>
    </source>
</evidence>
<dbReference type="RefSeq" id="WP_153736621.1">
    <property type="nucleotide sequence ID" value="NZ_WJNG01000007.1"/>
</dbReference>
<comment type="subcellular location">
    <subcellularLocation>
        <location evidence="1">Cell membrane</location>
        <topology evidence="1">Multi-pass membrane protein</topology>
    </subcellularLocation>
</comment>
<dbReference type="GO" id="GO:0005886">
    <property type="term" value="C:plasma membrane"/>
    <property type="evidence" value="ECO:0007669"/>
    <property type="project" value="UniProtKB-SubCell"/>
</dbReference>
<dbReference type="AlphaFoldDB" id="A0A6A8DJ42"/>